<dbReference type="Pfam" id="PF01593">
    <property type="entry name" value="Amino_oxidase"/>
    <property type="match status" value="1"/>
</dbReference>
<feature type="domain" description="Amine oxidase" evidence="6">
    <location>
        <begin position="13"/>
        <end position="279"/>
    </location>
</feature>
<evidence type="ECO:0000256" key="4">
    <source>
        <dbReference type="ARBA" id="ARBA00023002"/>
    </source>
</evidence>
<name>A0A0E9M248_9BACT</name>
<dbReference type="InterPro" id="IPR014105">
    <property type="entry name" value="Carotenoid/retinoid_OxRdtase"/>
</dbReference>
<evidence type="ECO:0000259" key="6">
    <source>
        <dbReference type="Pfam" id="PF01593"/>
    </source>
</evidence>
<comment type="similarity">
    <text evidence="2 5">Belongs to the carotenoid/retinoid oxidoreductase family.</text>
</comment>
<dbReference type="Proteomes" id="UP000032900">
    <property type="component" value="Unassembled WGS sequence"/>
</dbReference>
<dbReference type="InterPro" id="IPR054840">
    <property type="entry name" value="hydcarot_desat_CrtD"/>
</dbReference>
<dbReference type="RefSeq" id="WP_062127566.1">
    <property type="nucleotide sequence ID" value="NZ_BAZW01000048.1"/>
</dbReference>
<dbReference type="SUPFAM" id="SSF51905">
    <property type="entry name" value="FAD/NAD(P)-binding domain"/>
    <property type="match status" value="1"/>
</dbReference>
<dbReference type="PANTHER" id="PTHR43734">
    <property type="entry name" value="PHYTOENE DESATURASE"/>
    <property type="match status" value="1"/>
</dbReference>
<organism evidence="7 8">
    <name type="scientific">Geofilum rubicundum JCM 15548</name>
    <dbReference type="NCBI Taxonomy" id="1236989"/>
    <lineage>
        <taxon>Bacteria</taxon>
        <taxon>Pseudomonadati</taxon>
        <taxon>Bacteroidota</taxon>
        <taxon>Bacteroidia</taxon>
        <taxon>Marinilabiliales</taxon>
        <taxon>Marinilabiliaceae</taxon>
        <taxon>Geofilum</taxon>
    </lineage>
</organism>
<dbReference type="GO" id="GO:0016491">
    <property type="term" value="F:oxidoreductase activity"/>
    <property type="evidence" value="ECO:0007669"/>
    <property type="project" value="UniProtKB-KW"/>
</dbReference>
<sequence length="489" mass="54568">MEKLVACVIGSGIGGLASALRLAARGYSVTVLEKSGEPGGKVAQYNEAGYRFDMGPSLFTLPYLVDELFGLFGRRRADYLKVITLPMTGNYFFSDGLNLKAWSNKEQFLNEVEKTGVNRGKMERYLAKQSFLYEHAADVFLFKSIHKLSTYTSAAGRKGMKALHRMDAFTSMHQRNVKSFGDSRLVQLFDRYATYNGSDPYRAPATLNMIAHLEHNTGAYFPEDGLFGIITAIKRLADEVGVRFYFNTEVTGLVTKGCRVTGVKTRDSVYPADLVVNNTDITLFYRDIMPNARMYRKLMKRERSSSALIFYWGVRTTSALDVHNILFSADYKAEFEGLFKTKELADDLTVYIFISKKAVAADAPDGCENWFVMVNAPENVGQDWEEEVLKARRIVLQKIKSALDFSIEPLIESERVITPQDIECRTGSVNGALYGHSSNSRLSAFKRHPNFSRQYKNLFFTGGSVHPGGGIPLCLASARIVDGLIGAGK</sequence>
<dbReference type="NCBIfam" id="NF042421">
    <property type="entry name" value="hydcarot_desat_CrtD"/>
    <property type="match status" value="1"/>
</dbReference>
<accession>A0A0E9M248</accession>
<protein>
    <submittedName>
        <fullName evidence="7">Phytoene desaturase, neurosporene or lycopene producing</fullName>
    </submittedName>
</protein>
<dbReference type="NCBIfam" id="TIGR02734">
    <property type="entry name" value="crtI_fam"/>
    <property type="match status" value="1"/>
</dbReference>
<evidence type="ECO:0000313" key="7">
    <source>
        <dbReference type="EMBL" id="GAO31446.1"/>
    </source>
</evidence>
<dbReference type="Gene3D" id="3.50.50.60">
    <property type="entry name" value="FAD/NAD(P)-binding domain"/>
    <property type="match status" value="2"/>
</dbReference>
<dbReference type="GO" id="GO:0016117">
    <property type="term" value="P:carotenoid biosynthetic process"/>
    <property type="evidence" value="ECO:0007669"/>
    <property type="project" value="UniProtKB-KW"/>
</dbReference>
<comment type="pathway">
    <text evidence="1 5">Carotenoid biosynthesis.</text>
</comment>
<evidence type="ECO:0000256" key="3">
    <source>
        <dbReference type="ARBA" id="ARBA00022746"/>
    </source>
</evidence>
<dbReference type="OrthoDB" id="9774675at2"/>
<reference evidence="7 8" key="1">
    <citation type="journal article" date="2015" name="Microbes Environ.">
        <title>Distribution and evolution of nitrogen fixation genes in the phylum bacteroidetes.</title>
        <authorList>
            <person name="Inoue J."/>
            <person name="Oshima K."/>
            <person name="Suda W."/>
            <person name="Sakamoto M."/>
            <person name="Iino T."/>
            <person name="Noda S."/>
            <person name="Hongoh Y."/>
            <person name="Hattori M."/>
            <person name="Ohkuma M."/>
        </authorList>
    </citation>
    <scope>NUCLEOTIDE SEQUENCE [LARGE SCALE GENOMIC DNA]</scope>
    <source>
        <strain evidence="7">JCM 15548</strain>
    </source>
</reference>
<evidence type="ECO:0000256" key="5">
    <source>
        <dbReference type="RuleBase" id="RU362075"/>
    </source>
</evidence>
<dbReference type="AlphaFoldDB" id="A0A0E9M248"/>
<evidence type="ECO:0000256" key="1">
    <source>
        <dbReference type="ARBA" id="ARBA00004829"/>
    </source>
</evidence>
<dbReference type="InterPro" id="IPR036188">
    <property type="entry name" value="FAD/NAD-bd_sf"/>
</dbReference>
<proteinExistence type="inferred from homology"/>
<keyword evidence="8" id="KW-1185">Reference proteome</keyword>
<dbReference type="EMBL" id="BAZW01000048">
    <property type="protein sequence ID" value="GAO31446.1"/>
    <property type="molecule type" value="Genomic_DNA"/>
</dbReference>
<keyword evidence="4 5" id="KW-0560">Oxidoreductase</keyword>
<dbReference type="STRING" id="1236989.JCM15548_13807"/>
<gene>
    <name evidence="7" type="ORF">JCM15548_13807</name>
</gene>
<dbReference type="PANTHER" id="PTHR43734:SF7">
    <property type="entry name" value="4,4'-DIAPONEUROSPORENE OXYGENASE"/>
    <property type="match status" value="1"/>
</dbReference>
<evidence type="ECO:0000313" key="8">
    <source>
        <dbReference type="Proteomes" id="UP000032900"/>
    </source>
</evidence>
<dbReference type="InterPro" id="IPR002937">
    <property type="entry name" value="Amino_oxidase"/>
</dbReference>
<keyword evidence="3 5" id="KW-0125">Carotenoid biosynthesis</keyword>
<comment type="caution">
    <text evidence="7">The sequence shown here is derived from an EMBL/GenBank/DDBJ whole genome shotgun (WGS) entry which is preliminary data.</text>
</comment>
<evidence type="ECO:0000256" key="2">
    <source>
        <dbReference type="ARBA" id="ARBA00006046"/>
    </source>
</evidence>